<dbReference type="EMBL" id="DYWV01000106">
    <property type="protein sequence ID" value="HJF39867.1"/>
    <property type="molecule type" value="Genomic_DNA"/>
</dbReference>
<dbReference type="InterPro" id="IPR010540">
    <property type="entry name" value="CmpB_TMEM229"/>
</dbReference>
<accession>A0A1Y4EHM5</accession>
<evidence type="ECO:0000313" key="3">
    <source>
        <dbReference type="EMBL" id="OUQ06163.1"/>
    </source>
</evidence>
<protein>
    <submittedName>
        <fullName evidence="2">ABC transporter permease</fullName>
    </submittedName>
</protein>
<sequence length="159" mass="18873">MIKFAIYTFLGFIMESVYISILNKKILFSGLLKGPCIPIYGFGALLILNISGYCYNNIDVFFYSLISCTCLEYLTHYFLLKDSNIEIWNYSKIPHNYSARICMFYSIMWGFLGIVLVNYIDPFINKILIHLNYNLLNIFALIYFLYILYQFYNHNYKTH</sequence>
<organism evidence="3 4">
    <name type="scientific">Thomasclavelia spiroformis</name>
    <dbReference type="NCBI Taxonomy" id="29348"/>
    <lineage>
        <taxon>Bacteria</taxon>
        <taxon>Bacillati</taxon>
        <taxon>Bacillota</taxon>
        <taxon>Erysipelotrichia</taxon>
        <taxon>Erysipelotrichales</taxon>
        <taxon>Coprobacillaceae</taxon>
        <taxon>Thomasclavelia</taxon>
    </lineage>
</organism>
<keyword evidence="1" id="KW-1133">Transmembrane helix</keyword>
<comment type="caution">
    <text evidence="3">The sequence shown here is derived from an EMBL/GenBank/DDBJ whole genome shotgun (WGS) entry which is preliminary data.</text>
</comment>
<keyword evidence="1" id="KW-0472">Membrane</keyword>
<dbReference type="Pfam" id="PF06541">
    <property type="entry name" value="ABC_trans_CmpB"/>
    <property type="match status" value="1"/>
</dbReference>
<proteinExistence type="predicted"/>
<evidence type="ECO:0000256" key="1">
    <source>
        <dbReference type="SAM" id="Phobius"/>
    </source>
</evidence>
<evidence type="ECO:0000313" key="2">
    <source>
        <dbReference type="EMBL" id="HJF39867.1"/>
    </source>
</evidence>
<feature type="transmembrane region" description="Helical" evidence="1">
    <location>
        <begin position="132"/>
        <end position="152"/>
    </location>
</feature>
<keyword evidence="1" id="KW-0812">Transmembrane</keyword>
<feature type="transmembrane region" description="Helical" evidence="1">
    <location>
        <begin position="61"/>
        <end position="80"/>
    </location>
</feature>
<evidence type="ECO:0000313" key="4">
    <source>
        <dbReference type="Proteomes" id="UP000196258"/>
    </source>
</evidence>
<reference evidence="2" key="4">
    <citation type="submission" date="2021-09" db="EMBL/GenBank/DDBJ databases">
        <authorList>
            <person name="Gilroy R."/>
        </authorList>
    </citation>
    <scope>NUCLEOTIDE SEQUENCE</scope>
    <source>
        <strain evidence="2">CHK193-16274</strain>
    </source>
</reference>
<dbReference type="EMBL" id="NFLB01000002">
    <property type="protein sequence ID" value="OUQ06163.1"/>
    <property type="molecule type" value="Genomic_DNA"/>
</dbReference>
<dbReference type="Proteomes" id="UP000196258">
    <property type="component" value="Unassembled WGS sequence"/>
</dbReference>
<reference evidence="2" key="3">
    <citation type="journal article" date="2021" name="PeerJ">
        <title>Extensive microbial diversity within the chicken gut microbiome revealed by metagenomics and culture.</title>
        <authorList>
            <person name="Gilroy R."/>
            <person name="Ravi A."/>
            <person name="Getino M."/>
            <person name="Pursley I."/>
            <person name="Horton D.L."/>
            <person name="Alikhan N.F."/>
            <person name="Baker D."/>
            <person name="Gharbi K."/>
            <person name="Hall N."/>
            <person name="Watson M."/>
            <person name="Adriaenssens E.M."/>
            <person name="Foster-Nyarko E."/>
            <person name="Jarju S."/>
            <person name="Secka A."/>
            <person name="Antonio M."/>
            <person name="Oren A."/>
            <person name="Chaudhuri R.R."/>
            <person name="La Ragione R."/>
            <person name="Hildebrand F."/>
            <person name="Pallen M.J."/>
        </authorList>
    </citation>
    <scope>NUCLEOTIDE SEQUENCE</scope>
    <source>
        <strain evidence="2">CHK193-16274</strain>
    </source>
</reference>
<dbReference type="AlphaFoldDB" id="A0A1Y4EHM5"/>
<dbReference type="Proteomes" id="UP000749320">
    <property type="component" value="Unassembled WGS sequence"/>
</dbReference>
<feature type="transmembrane region" description="Helical" evidence="1">
    <location>
        <begin position="35"/>
        <end position="55"/>
    </location>
</feature>
<reference evidence="3" key="2">
    <citation type="journal article" date="2018" name="BMC Genomics">
        <title>Whole genome sequencing and function prediction of 133 gut anaerobes isolated from chicken caecum in pure cultures.</title>
        <authorList>
            <person name="Medvecky M."/>
            <person name="Cejkova D."/>
            <person name="Polansky O."/>
            <person name="Karasova D."/>
            <person name="Kubasova T."/>
            <person name="Cizek A."/>
            <person name="Rychlik I."/>
        </authorList>
    </citation>
    <scope>NUCLEOTIDE SEQUENCE</scope>
    <source>
        <strain evidence="3">An149</strain>
    </source>
</reference>
<dbReference type="RefSeq" id="WP_087254656.1">
    <property type="nucleotide sequence ID" value="NZ_CAJFOD010000028.1"/>
</dbReference>
<gene>
    <name evidence="3" type="ORF">B5E91_02475</name>
    <name evidence="2" type="ORF">K8V91_02990</name>
</gene>
<feature type="transmembrane region" description="Helical" evidence="1">
    <location>
        <begin position="101"/>
        <end position="120"/>
    </location>
</feature>
<name>A0A1Y4EHM5_9FIRM</name>
<feature type="transmembrane region" description="Helical" evidence="1">
    <location>
        <begin position="6"/>
        <end position="23"/>
    </location>
</feature>
<reference evidence="4" key="1">
    <citation type="submission" date="2017-04" db="EMBL/GenBank/DDBJ databases">
        <title>Function of individual gut microbiota members based on whole genome sequencing of pure cultures obtained from chicken caecum.</title>
        <authorList>
            <person name="Medvecky M."/>
            <person name="Cejkova D."/>
            <person name="Polansky O."/>
            <person name="Karasova D."/>
            <person name="Kubasova T."/>
            <person name="Cizek A."/>
            <person name="Rychlik I."/>
        </authorList>
    </citation>
    <scope>NUCLEOTIDE SEQUENCE [LARGE SCALE GENOMIC DNA]</scope>
    <source>
        <strain evidence="4">An149</strain>
    </source>
</reference>